<feature type="region of interest" description="Disordered" evidence="1">
    <location>
        <begin position="1"/>
        <end position="28"/>
    </location>
</feature>
<evidence type="ECO:0000256" key="1">
    <source>
        <dbReference type="SAM" id="MobiDB-lite"/>
    </source>
</evidence>
<organism evidence="2 3">
    <name type="scientific">Trifolium medium</name>
    <dbReference type="NCBI Taxonomy" id="97028"/>
    <lineage>
        <taxon>Eukaryota</taxon>
        <taxon>Viridiplantae</taxon>
        <taxon>Streptophyta</taxon>
        <taxon>Embryophyta</taxon>
        <taxon>Tracheophyta</taxon>
        <taxon>Spermatophyta</taxon>
        <taxon>Magnoliopsida</taxon>
        <taxon>eudicotyledons</taxon>
        <taxon>Gunneridae</taxon>
        <taxon>Pentapetalae</taxon>
        <taxon>rosids</taxon>
        <taxon>fabids</taxon>
        <taxon>Fabales</taxon>
        <taxon>Fabaceae</taxon>
        <taxon>Papilionoideae</taxon>
        <taxon>50 kb inversion clade</taxon>
        <taxon>NPAAA clade</taxon>
        <taxon>Hologalegina</taxon>
        <taxon>IRL clade</taxon>
        <taxon>Trifolieae</taxon>
        <taxon>Trifolium</taxon>
    </lineage>
</organism>
<sequence>CAKTRPPRPADPEGPAGTLSSRQGGGSC</sequence>
<comment type="caution">
    <text evidence="2">The sequence shown here is derived from an EMBL/GenBank/DDBJ whole genome shotgun (WGS) entry which is preliminary data.</text>
</comment>
<evidence type="ECO:0000313" key="2">
    <source>
        <dbReference type="EMBL" id="MCI73357.1"/>
    </source>
</evidence>
<evidence type="ECO:0000313" key="3">
    <source>
        <dbReference type="Proteomes" id="UP000265520"/>
    </source>
</evidence>
<feature type="non-terminal residue" evidence="2">
    <location>
        <position position="1"/>
    </location>
</feature>
<keyword evidence="3" id="KW-1185">Reference proteome</keyword>
<dbReference type="Proteomes" id="UP000265520">
    <property type="component" value="Unassembled WGS sequence"/>
</dbReference>
<proteinExistence type="predicted"/>
<reference evidence="2 3" key="1">
    <citation type="journal article" date="2018" name="Front. Plant Sci.">
        <title>Red Clover (Trifolium pratense) and Zigzag Clover (T. medium) - A Picture of Genomic Similarities and Differences.</title>
        <authorList>
            <person name="Dluhosova J."/>
            <person name="Istvanek J."/>
            <person name="Nedelnik J."/>
            <person name="Repkova J."/>
        </authorList>
    </citation>
    <scope>NUCLEOTIDE SEQUENCE [LARGE SCALE GENOMIC DNA]</scope>
    <source>
        <strain evidence="3">cv. 10/8</strain>
        <tissue evidence="2">Leaf</tissue>
    </source>
</reference>
<name>A0A392UKT1_9FABA</name>
<protein>
    <submittedName>
        <fullName evidence="2">Uncharacterized protein</fullName>
    </submittedName>
</protein>
<dbReference type="AlphaFoldDB" id="A0A392UKT1"/>
<accession>A0A392UKT1</accession>
<dbReference type="EMBL" id="LXQA010836776">
    <property type="protein sequence ID" value="MCI73357.1"/>
    <property type="molecule type" value="Genomic_DNA"/>
</dbReference>